<dbReference type="PANTHER" id="PTHR35910">
    <property type="entry name" value="2EXR DOMAIN-CONTAINING PROTEIN"/>
    <property type="match status" value="1"/>
</dbReference>
<dbReference type="InterPro" id="IPR045518">
    <property type="entry name" value="2EXR"/>
</dbReference>
<dbReference type="Proteomes" id="UP000813385">
    <property type="component" value="Unassembled WGS sequence"/>
</dbReference>
<keyword evidence="1" id="KW-0175">Coiled coil</keyword>
<name>A0A8K0TPG6_9PEZI</name>
<evidence type="ECO:0000259" key="2">
    <source>
        <dbReference type="Pfam" id="PF20150"/>
    </source>
</evidence>
<proteinExistence type="predicted"/>
<keyword evidence="4" id="KW-1185">Reference proteome</keyword>
<dbReference type="PANTHER" id="PTHR35910:SF6">
    <property type="entry name" value="2EXR DOMAIN-CONTAINING PROTEIN"/>
    <property type="match status" value="1"/>
</dbReference>
<evidence type="ECO:0000313" key="3">
    <source>
        <dbReference type="EMBL" id="KAH7368327.1"/>
    </source>
</evidence>
<evidence type="ECO:0000313" key="4">
    <source>
        <dbReference type="Proteomes" id="UP000813385"/>
    </source>
</evidence>
<dbReference type="Pfam" id="PF20150">
    <property type="entry name" value="2EXR"/>
    <property type="match status" value="1"/>
</dbReference>
<reference evidence="3" key="1">
    <citation type="journal article" date="2021" name="Nat. Commun.">
        <title>Genetic determinants of endophytism in the Arabidopsis root mycobiome.</title>
        <authorList>
            <person name="Mesny F."/>
            <person name="Miyauchi S."/>
            <person name="Thiergart T."/>
            <person name="Pickel B."/>
            <person name="Atanasova L."/>
            <person name="Karlsson M."/>
            <person name="Huettel B."/>
            <person name="Barry K.W."/>
            <person name="Haridas S."/>
            <person name="Chen C."/>
            <person name="Bauer D."/>
            <person name="Andreopoulos W."/>
            <person name="Pangilinan J."/>
            <person name="LaButti K."/>
            <person name="Riley R."/>
            <person name="Lipzen A."/>
            <person name="Clum A."/>
            <person name="Drula E."/>
            <person name="Henrissat B."/>
            <person name="Kohler A."/>
            <person name="Grigoriev I.V."/>
            <person name="Martin F.M."/>
            <person name="Hacquard S."/>
        </authorList>
    </citation>
    <scope>NUCLEOTIDE SEQUENCE</scope>
    <source>
        <strain evidence="3">MPI-CAGE-AT-0016</strain>
    </source>
</reference>
<accession>A0A8K0TPG6</accession>
<protein>
    <recommendedName>
        <fullName evidence="2">2EXR domain-containing protein</fullName>
    </recommendedName>
</protein>
<evidence type="ECO:0000256" key="1">
    <source>
        <dbReference type="SAM" id="Coils"/>
    </source>
</evidence>
<feature type="coiled-coil region" evidence="1">
    <location>
        <begin position="6"/>
        <end position="44"/>
    </location>
</feature>
<dbReference type="AlphaFoldDB" id="A0A8K0TPG6"/>
<gene>
    <name evidence="3" type="ORF">B0T11DRAFT_276832</name>
</gene>
<comment type="caution">
    <text evidence="3">The sequence shown here is derived from an EMBL/GenBank/DDBJ whole genome shotgun (WGS) entry which is preliminary data.</text>
</comment>
<feature type="domain" description="2EXR" evidence="2">
    <location>
        <begin position="71"/>
        <end position="212"/>
    </location>
</feature>
<sequence length="359" mass="39920">MLTDAAADLKDVIQSHTTELKKLIRQKKAAARNANRTRQLLEERPDRHNHALAILLGMDFASRRKLSTAKFELFPKLPAELRMAIWKAALPSGRLFEPYFDANPHAAYGGAQSNNNVTFTIGGAVGSNAANTLPPLVNLQGGIIGAQGAQHIVPRARADPPAVRFMTTFAPPKLRMACREAYRAAAEVGSFEFGIWQSPRRGHWFNHASDIVKISTVLLSNPSFSTMDISRIQRLAFGQAQFKAEQNVVAVLDLVMATMPNCREVILFYEQDNHSVYPAGAIKPHMHPLEDGDIIGYHAFPAARNVGNDTITWGVLHRLVMTIWAEHTASQGYDPSRVPSFQGMDLIRVARKFHFEEEY</sequence>
<dbReference type="OrthoDB" id="3561261at2759"/>
<organism evidence="3 4">
    <name type="scientific">Plectosphaerella cucumerina</name>
    <dbReference type="NCBI Taxonomy" id="40658"/>
    <lineage>
        <taxon>Eukaryota</taxon>
        <taxon>Fungi</taxon>
        <taxon>Dikarya</taxon>
        <taxon>Ascomycota</taxon>
        <taxon>Pezizomycotina</taxon>
        <taxon>Sordariomycetes</taxon>
        <taxon>Hypocreomycetidae</taxon>
        <taxon>Glomerellales</taxon>
        <taxon>Plectosphaerellaceae</taxon>
        <taxon>Plectosphaerella</taxon>
    </lineage>
</organism>
<dbReference type="EMBL" id="JAGPXD010000002">
    <property type="protein sequence ID" value="KAH7368327.1"/>
    <property type="molecule type" value="Genomic_DNA"/>
</dbReference>